<evidence type="ECO:0000313" key="7">
    <source>
        <dbReference type="EMBL" id="OCL04270.1"/>
    </source>
</evidence>
<feature type="chain" id="PRO_5034375558" evidence="5">
    <location>
        <begin position="24"/>
        <end position="496"/>
    </location>
</feature>
<dbReference type="EMBL" id="KV750558">
    <property type="protein sequence ID" value="OCL04270.1"/>
    <property type="molecule type" value="Genomic_DNA"/>
</dbReference>
<name>A0A8E2ESY2_9PEZI</name>
<dbReference type="InterPro" id="IPR006094">
    <property type="entry name" value="Oxid_FAD_bind_N"/>
</dbReference>
<feature type="domain" description="FAD-binding PCMH-type" evidence="6">
    <location>
        <begin position="58"/>
        <end position="230"/>
    </location>
</feature>
<dbReference type="PROSITE" id="PS51387">
    <property type="entry name" value="FAD_PCMH"/>
    <property type="match status" value="1"/>
</dbReference>
<dbReference type="Gene3D" id="3.30.465.10">
    <property type="match status" value="1"/>
</dbReference>
<proteinExistence type="inferred from homology"/>
<keyword evidence="5" id="KW-0732">Signal</keyword>
<dbReference type="InterPro" id="IPR050416">
    <property type="entry name" value="FAD-linked_Oxidoreductase"/>
</dbReference>
<dbReference type="Pfam" id="PF01565">
    <property type="entry name" value="FAD_binding_4"/>
    <property type="match status" value="1"/>
</dbReference>
<evidence type="ECO:0000256" key="1">
    <source>
        <dbReference type="ARBA" id="ARBA00005466"/>
    </source>
</evidence>
<reference evidence="7 8" key="1">
    <citation type="journal article" date="2016" name="Nat. Commun.">
        <title>Ectomycorrhizal ecology is imprinted in the genome of the dominant symbiotic fungus Cenococcum geophilum.</title>
        <authorList>
            <consortium name="DOE Joint Genome Institute"/>
            <person name="Peter M."/>
            <person name="Kohler A."/>
            <person name="Ohm R.A."/>
            <person name="Kuo A."/>
            <person name="Krutzmann J."/>
            <person name="Morin E."/>
            <person name="Arend M."/>
            <person name="Barry K.W."/>
            <person name="Binder M."/>
            <person name="Choi C."/>
            <person name="Clum A."/>
            <person name="Copeland A."/>
            <person name="Grisel N."/>
            <person name="Haridas S."/>
            <person name="Kipfer T."/>
            <person name="LaButti K."/>
            <person name="Lindquist E."/>
            <person name="Lipzen A."/>
            <person name="Maire R."/>
            <person name="Meier B."/>
            <person name="Mihaltcheva S."/>
            <person name="Molinier V."/>
            <person name="Murat C."/>
            <person name="Poggeler S."/>
            <person name="Quandt C.A."/>
            <person name="Sperisen C."/>
            <person name="Tritt A."/>
            <person name="Tisserant E."/>
            <person name="Crous P.W."/>
            <person name="Henrissat B."/>
            <person name="Nehls U."/>
            <person name="Egli S."/>
            <person name="Spatafora J.W."/>
            <person name="Grigoriev I.V."/>
            <person name="Martin F.M."/>
        </authorList>
    </citation>
    <scope>NUCLEOTIDE SEQUENCE [LARGE SCALE GENOMIC DNA]</scope>
    <source>
        <strain evidence="7 8">CBS 207.34</strain>
    </source>
</reference>
<keyword evidence="3" id="KW-0274">FAD</keyword>
<keyword evidence="4" id="KW-0560">Oxidoreductase</keyword>
<dbReference type="SUPFAM" id="SSF56176">
    <property type="entry name" value="FAD-binding/transporter-associated domain-like"/>
    <property type="match status" value="1"/>
</dbReference>
<dbReference type="GO" id="GO:0071949">
    <property type="term" value="F:FAD binding"/>
    <property type="evidence" value="ECO:0007669"/>
    <property type="project" value="InterPro"/>
</dbReference>
<dbReference type="InterPro" id="IPR036318">
    <property type="entry name" value="FAD-bd_PCMH-like_sf"/>
</dbReference>
<comment type="similarity">
    <text evidence="1">Belongs to the oxygen-dependent FAD-linked oxidoreductase family.</text>
</comment>
<dbReference type="InterPro" id="IPR016166">
    <property type="entry name" value="FAD-bd_PCMH"/>
</dbReference>
<evidence type="ECO:0000256" key="4">
    <source>
        <dbReference type="ARBA" id="ARBA00023002"/>
    </source>
</evidence>
<sequence length="496" mass="54552">MRLIYPFWILSVFLSFLIASVVSDTCSLLSTLSNFEIEYPVSADYNYDQTQYWSTGCSALKPSCIFSPTTAEEVVAIVEALHQNNETFAIKSGGHNPNQYFASVSGGPLISTRKMNEVTYNPSLGTVRIGPGNRWDDVQSALKNAGVTVVGGRIGNVGVGGYMLGAGGLSFLSAQYGWAANNVVEFEIVLSNATIAIASATSNPDLFKALKGGGNNYGIVTAYTMKARQQGQVWGGNLIFTPDKTPQLLAALRDFTEYYPDEKAGIIMTSELTIYGAVDLWIMFLFYDGPTPPAGVFDNFTDIGPAVNDCVTRSYYDLLSSNNWSVVRGSIYTIATETTTLPNSTVGMEVLTSYYDHWRNTTSSVLELSGLIGSVAFQPMPKIIARKAKEQGGDLLDLDEDVDRIILEFDYSYLFATDDAAVDDAMQRLYGGIRDRVLAFMANGTLSKAYLPLFMNDGYFREDYFGRLRTVDFARSVRDQYDPHGFFARRTGGFKM</sequence>
<gene>
    <name evidence="7" type="ORF">AOQ84DRAFT_416653</name>
</gene>
<keyword evidence="8" id="KW-1185">Reference proteome</keyword>
<dbReference type="Proteomes" id="UP000250140">
    <property type="component" value="Unassembled WGS sequence"/>
</dbReference>
<keyword evidence="2" id="KW-0285">Flavoprotein</keyword>
<dbReference type="PANTHER" id="PTHR42973">
    <property type="entry name" value="BINDING OXIDOREDUCTASE, PUTATIVE (AFU_ORTHOLOGUE AFUA_1G17690)-RELATED"/>
    <property type="match status" value="1"/>
</dbReference>
<evidence type="ECO:0000259" key="6">
    <source>
        <dbReference type="PROSITE" id="PS51387"/>
    </source>
</evidence>
<evidence type="ECO:0000313" key="8">
    <source>
        <dbReference type="Proteomes" id="UP000250140"/>
    </source>
</evidence>
<evidence type="ECO:0000256" key="2">
    <source>
        <dbReference type="ARBA" id="ARBA00022630"/>
    </source>
</evidence>
<accession>A0A8E2ESY2</accession>
<organism evidence="7 8">
    <name type="scientific">Glonium stellatum</name>
    <dbReference type="NCBI Taxonomy" id="574774"/>
    <lineage>
        <taxon>Eukaryota</taxon>
        <taxon>Fungi</taxon>
        <taxon>Dikarya</taxon>
        <taxon>Ascomycota</taxon>
        <taxon>Pezizomycotina</taxon>
        <taxon>Dothideomycetes</taxon>
        <taxon>Pleosporomycetidae</taxon>
        <taxon>Gloniales</taxon>
        <taxon>Gloniaceae</taxon>
        <taxon>Glonium</taxon>
    </lineage>
</organism>
<dbReference type="GO" id="GO:0016491">
    <property type="term" value="F:oxidoreductase activity"/>
    <property type="evidence" value="ECO:0007669"/>
    <property type="project" value="UniProtKB-KW"/>
</dbReference>
<dbReference type="InterPro" id="IPR016169">
    <property type="entry name" value="FAD-bd_PCMH_sub2"/>
</dbReference>
<dbReference type="PANTHER" id="PTHR42973:SF13">
    <property type="entry name" value="FAD-BINDING PCMH-TYPE DOMAIN-CONTAINING PROTEIN"/>
    <property type="match status" value="1"/>
</dbReference>
<protein>
    <submittedName>
        <fullName evidence="7">FAD binding domain-containing protein</fullName>
    </submittedName>
</protein>
<evidence type="ECO:0000256" key="3">
    <source>
        <dbReference type="ARBA" id="ARBA00022827"/>
    </source>
</evidence>
<feature type="signal peptide" evidence="5">
    <location>
        <begin position="1"/>
        <end position="23"/>
    </location>
</feature>
<dbReference type="OrthoDB" id="2151789at2759"/>
<dbReference type="AlphaFoldDB" id="A0A8E2ESY2"/>
<evidence type="ECO:0000256" key="5">
    <source>
        <dbReference type="SAM" id="SignalP"/>
    </source>
</evidence>